<dbReference type="Gene3D" id="1.10.10.10">
    <property type="entry name" value="Winged helix-like DNA-binding domain superfamily/Winged helix DNA-binding domain"/>
    <property type="match status" value="1"/>
</dbReference>
<dbReference type="SMART" id="SM00347">
    <property type="entry name" value="HTH_MARR"/>
    <property type="match status" value="1"/>
</dbReference>
<dbReference type="PANTHER" id="PTHR33164:SF43">
    <property type="entry name" value="HTH-TYPE TRANSCRIPTIONAL REPRESSOR YETL"/>
    <property type="match status" value="1"/>
</dbReference>
<keyword evidence="4" id="KW-1185">Reference proteome</keyword>
<sequence>MKLLQEMATLSQLAVMQKEIFYERLKPVVKKYRMKKSEVILLFLLHLNPSLKTAKEICRISELKRGNVSILVEALTLRGFIRQETVLSDRRSRNLYLTDKANALIEEFEDEMEKMHNDMLAGISKEELELCTGVFKKISENVEKHSSKNKKNKSEEEGNSYNEESD</sequence>
<dbReference type="InterPro" id="IPR039422">
    <property type="entry name" value="MarR/SlyA-like"/>
</dbReference>
<protein>
    <submittedName>
        <fullName evidence="3">DNA-binding transcriptional regulator, MarR family</fullName>
    </submittedName>
</protein>
<dbReference type="Pfam" id="PF12802">
    <property type="entry name" value="MarR_2"/>
    <property type="match status" value="1"/>
</dbReference>
<dbReference type="Proteomes" id="UP000190423">
    <property type="component" value="Unassembled WGS sequence"/>
</dbReference>
<gene>
    <name evidence="3" type="ORF">SAMN02745149_00164</name>
</gene>
<name>A0A1T4JHR0_TREPO</name>
<dbReference type="OrthoDB" id="5296557at2"/>
<feature type="compositionally biased region" description="Basic and acidic residues" evidence="1">
    <location>
        <begin position="142"/>
        <end position="156"/>
    </location>
</feature>
<evidence type="ECO:0000259" key="2">
    <source>
        <dbReference type="PROSITE" id="PS50995"/>
    </source>
</evidence>
<dbReference type="GeneID" id="78315488"/>
<dbReference type="SUPFAM" id="SSF46785">
    <property type="entry name" value="Winged helix' DNA-binding domain"/>
    <property type="match status" value="1"/>
</dbReference>
<dbReference type="PANTHER" id="PTHR33164">
    <property type="entry name" value="TRANSCRIPTIONAL REGULATOR, MARR FAMILY"/>
    <property type="match status" value="1"/>
</dbReference>
<dbReference type="EMBL" id="FUWG01000002">
    <property type="protein sequence ID" value="SJZ29661.1"/>
    <property type="molecule type" value="Genomic_DNA"/>
</dbReference>
<accession>A0A1T4JHR0</accession>
<dbReference type="InterPro" id="IPR036390">
    <property type="entry name" value="WH_DNA-bd_sf"/>
</dbReference>
<evidence type="ECO:0000313" key="4">
    <source>
        <dbReference type="Proteomes" id="UP000190423"/>
    </source>
</evidence>
<dbReference type="InterPro" id="IPR036388">
    <property type="entry name" value="WH-like_DNA-bd_sf"/>
</dbReference>
<dbReference type="InterPro" id="IPR000835">
    <property type="entry name" value="HTH_MarR-typ"/>
</dbReference>
<dbReference type="PROSITE" id="PS50995">
    <property type="entry name" value="HTH_MARR_2"/>
    <property type="match status" value="1"/>
</dbReference>
<dbReference type="RefSeq" id="WP_078932083.1">
    <property type="nucleotide sequence ID" value="NZ_FUWG01000002.1"/>
</dbReference>
<dbReference type="AlphaFoldDB" id="A0A1T4JHR0"/>
<dbReference type="GO" id="GO:0006950">
    <property type="term" value="P:response to stress"/>
    <property type="evidence" value="ECO:0007669"/>
    <property type="project" value="TreeGrafter"/>
</dbReference>
<dbReference type="GO" id="GO:0003677">
    <property type="term" value="F:DNA binding"/>
    <property type="evidence" value="ECO:0007669"/>
    <property type="project" value="UniProtKB-KW"/>
</dbReference>
<dbReference type="GO" id="GO:0003700">
    <property type="term" value="F:DNA-binding transcription factor activity"/>
    <property type="evidence" value="ECO:0007669"/>
    <property type="project" value="InterPro"/>
</dbReference>
<dbReference type="STRING" id="261392.SAMN02745149_00164"/>
<evidence type="ECO:0000313" key="3">
    <source>
        <dbReference type="EMBL" id="SJZ29661.1"/>
    </source>
</evidence>
<reference evidence="3 4" key="1">
    <citation type="submission" date="2017-02" db="EMBL/GenBank/DDBJ databases">
        <authorList>
            <person name="Peterson S.W."/>
        </authorList>
    </citation>
    <scope>NUCLEOTIDE SEQUENCE [LARGE SCALE GENOMIC DNA]</scope>
    <source>
        <strain evidence="3 4">ATCC BAA-908</strain>
    </source>
</reference>
<organism evidence="3 4">
    <name type="scientific">Treponema porcinum</name>
    <dbReference type="NCBI Taxonomy" id="261392"/>
    <lineage>
        <taxon>Bacteria</taxon>
        <taxon>Pseudomonadati</taxon>
        <taxon>Spirochaetota</taxon>
        <taxon>Spirochaetia</taxon>
        <taxon>Spirochaetales</taxon>
        <taxon>Treponemataceae</taxon>
        <taxon>Treponema</taxon>
    </lineage>
</organism>
<feature type="domain" description="HTH marR-type" evidence="2">
    <location>
        <begin position="1"/>
        <end position="140"/>
    </location>
</feature>
<dbReference type="PRINTS" id="PR00598">
    <property type="entry name" value="HTHMARR"/>
</dbReference>
<feature type="region of interest" description="Disordered" evidence="1">
    <location>
        <begin position="142"/>
        <end position="166"/>
    </location>
</feature>
<keyword evidence="3" id="KW-0238">DNA-binding</keyword>
<proteinExistence type="predicted"/>
<evidence type="ECO:0000256" key="1">
    <source>
        <dbReference type="SAM" id="MobiDB-lite"/>
    </source>
</evidence>